<gene>
    <name evidence="1" type="ORF">Cvel_13643</name>
</gene>
<evidence type="ECO:0000313" key="1">
    <source>
        <dbReference type="EMBL" id="CEM55566.1"/>
    </source>
</evidence>
<proteinExistence type="predicted"/>
<accession>A0A0G4IEJ4</accession>
<sequence>MIRVVNPSTWQTNVNDRAHVFVEVTAEGIPPVDHVKSGQTGRSRTGGDLVVKTEGSACSPDTCRRMGGCPCEPIPLSSL</sequence>
<reference evidence="1" key="1">
    <citation type="submission" date="2014-11" db="EMBL/GenBank/DDBJ databases">
        <authorList>
            <person name="Otto D Thomas"/>
            <person name="Naeem Raeece"/>
        </authorList>
    </citation>
    <scope>NUCLEOTIDE SEQUENCE</scope>
</reference>
<dbReference type="AlphaFoldDB" id="A0A0G4IEJ4"/>
<organism evidence="1">
    <name type="scientific">Chromera velia CCMP2878</name>
    <dbReference type="NCBI Taxonomy" id="1169474"/>
    <lineage>
        <taxon>Eukaryota</taxon>
        <taxon>Sar</taxon>
        <taxon>Alveolata</taxon>
        <taxon>Colpodellida</taxon>
        <taxon>Chromeraceae</taxon>
        <taxon>Chromera</taxon>
    </lineage>
</organism>
<protein>
    <submittedName>
        <fullName evidence="1">Uncharacterized protein</fullName>
    </submittedName>
</protein>
<dbReference type="VEuPathDB" id="CryptoDB:Cvel_13643"/>
<name>A0A0G4IEJ4_9ALVE</name>
<dbReference type="EMBL" id="CDMZ01005888">
    <property type="protein sequence ID" value="CEM55566.1"/>
    <property type="molecule type" value="Genomic_DNA"/>
</dbReference>